<dbReference type="InterPro" id="IPR001138">
    <property type="entry name" value="Zn2Cys6_DnaBD"/>
</dbReference>
<feature type="compositionally biased region" description="Polar residues" evidence="6">
    <location>
        <begin position="48"/>
        <end position="64"/>
    </location>
</feature>
<dbReference type="Pfam" id="PF04082">
    <property type="entry name" value="Fungal_trans"/>
    <property type="match status" value="1"/>
</dbReference>
<dbReference type="GO" id="GO:0008270">
    <property type="term" value="F:zinc ion binding"/>
    <property type="evidence" value="ECO:0007669"/>
    <property type="project" value="InterPro"/>
</dbReference>
<dbReference type="Pfam" id="PF00172">
    <property type="entry name" value="Zn_clus"/>
    <property type="match status" value="1"/>
</dbReference>
<protein>
    <recommendedName>
        <fullName evidence="7">Zn(2)-C6 fungal-type domain-containing protein</fullName>
    </recommendedName>
</protein>
<sequence>MPRPRVKPQDRKRSVRACLACKTSKKRCDGTQPCRTCLKKGIADSCTFSPQQRGVQSVQTSGPASLQPLPPVEVDPQVGTARYNIATPTERRPRPRESDDVRSTRDTTPSAGQRSTMLPSAPRDCDVNSEDELVYMGGAAAVSFLQFLQAIVKRYVGPVRFTESQNSRKMFEADVPDTGTDFFADELMETEKWALVQCFLHVSNGLLDLFTWEEVNRIVKVSNSNRMPNSGRLDNSVKEDLTALYMMVAIGAQCKGSTQDDLLCAARYFSQARKMAFEGFLEDPTVYLARDFLLMAFYMFGACRRNSAFMYIGVAAKASIVLGLHVSGQYRQMPAEERARRFVLIYWLLEEANIIGRLRIGKSIRVLDLVSSSILGRPGSTSSLRTNDVYANDLDQDASHRTLAINAAYEASSVLEAIVQRLAEGEKFDTNSADHFLQIWREWSQALPDKLRLRPRKESEPGFNSKHREDMIGNIHVACMYYFGVILVTRQSLIQHIMPQIRGKQLKKRPSRQDNGEEGTEKAAELSSVCTDAATYMAQMCCDAAEAGILWGNMCILKAWLFAAGLVLGFSLLAEAQTTSEIRDAFYGACRLLGSLGHLSPQAAQYHRILTSFSEAIDVYRERLRSERYESRTPFVERILTLDPSGGTNGDQQSPQEPTSSIVTTNNGPIAEENEDESFMESLSGFLSLRQMPDWSPPPGNDDLMLRLFWEGYAFNFTDYLPPDHTEPPST</sequence>
<evidence type="ECO:0000259" key="7">
    <source>
        <dbReference type="PROSITE" id="PS50048"/>
    </source>
</evidence>
<feature type="domain" description="Zn(2)-C6 fungal-type" evidence="7">
    <location>
        <begin position="17"/>
        <end position="48"/>
    </location>
</feature>
<dbReference type="PANTHER" id="PTHR47424">
    <property type="entry name" value="REGULATORY PROTEIN GAL4"/>
    <property type="match status" value="1"/>
</dbReference>
<dbReference type="CDD" id="cd12148">
    <property type="entry name" value="fungal_TF_MHR"/>
    <property type="match status" value="1"/>
</dbReference>
<comment type="caution">
    <text evidence="8">The sequence shown here is derived from an EMBL/GenBank/DDBJ whole genome shotgun (WGS) entry which is preliminary data.</text>
</comment>
<keyword evidence="2" id="KW-0805">Transcription regulation</keyword>
<dbReference type="Gene3D" id="4.10.240.10">
    <property type="entry name" value="Zn(2)-C6 fungal-type DNA-binding domain"/>
    <property type="match status" value="1"/>
</dbReference>
<keyword evidence="1" id="KW-0479">Metal-binding</keyword>
<evidence type="ECO:0000256" key="6">
    <source>
        <dbReference type="SAM" id="MobiDB-lite"/>
    </source>
</evidence>
<keyword evidence="3" id="KW-0238">DNA-binding</keyword>
<evidence type="ECO:0000256" key="4">
    <source>
        <dbReference type="ARBA" id="ARBA00023163"/>
    </source>
</evidence>
<dbReference type="GO" id="GO:0006351">
    <property type="term" value="P:DNA-templated transcription"/>
    <property type="evidence" value="ECO:0007669"/>
    <property type="project" value="InterPro"/>
</dbReference>
<dbReference type="SUPFAM" id="SSF57701">
    <property type="entry name" value="Zn2/Cys6 DNA-binding domain"/>
    <property type="match status" value="1"/>
</dbReference>
<accession>A0A8H6A9N3</accession>
<dbReference type="Proteomes" id="UP000541154">
    <property type="component" value="Unassembled WGS sequence"/>
</dbReference>
<dbReference type="GO" id="GO:0005634">
    <property type="term" value="C:nucleus"/>
    <property type="evidence" value="ECO:0007669"/>
    <property type="project" value="TreeGrafter"/>
</dbReference>
<gene>
    <name evidence="8" type="ORF">ETB97_009597</name>
</gene>
<feature type="compositionally biased region" description="Polar residues" evidence="6">
    <location>
        <begin position="650"/>
        <end position="668"/>
    </location>
</feature>
<evidence type="ECO:0000256" key="1">
    <source>
        <dbReference type="ARBA" id="ARBA00022723"/>
    </source>
</evidence>
<keyword evidence="5" id="KW-0539">Nucleus</keyword>
<evidence type="ECO:0000313" key="8">
    <source>
        <dbReference type="EMBL" id="KAF5863664.1"/>
    </source>
</evidence>
<dbReference type="EMBL" id="SPNV01000047">
    <property type="protein sequence ID" value="KAF5863664.1"/>
    <property type="molecule type" value="Genomic_DNA"/>
</dbReference>
<dbReference type="InterPro" id="IPR007219">
    <property type="entry name" value="XnlR_reg_dom"/>
</dbReference>
<dbReference type="PANTHER" id="PTHR47424:SF9">
    <property type="entry name" value="TAH-2"/>
    <property type="match status" value="1"/>
</dbReference>
<dbReference type="InterPro" id="IPR036864">
    <property type="entry name" value="Zn2-C6_fun-type_DNA-bd_sf"/>
</dbReference>
<feature type="region of interest" description="Disordered" evidence="6">
    <location>
        <begin position="48"/>
        <end position="123"/>
    </location>
</feature>
<keyword evidence="4" id="KW-0804">Transcription</keyword>
<dbReference type="PROSITE" id="PS50048">
    <property type="entry name" value="ZN2_CY6_FUNGAL_2"/>
    <property type="match status" value="1"/>
</dbReference>
<name>A0A8H6A9N3_PETAA</name>
<feature type="compositionally biased region" description="Polar residues" evidence="6">
    <location>
        <begin position="106"/>
        <end position="118"/>
    </location>
</feature>
<evidence type="ECO:0000256" key="3">
    <source>
        <dbReference type="ARBA" id="ARBA00023125"/>
    </source>
</evidence>
<dbReference type="GO" id="GO:0000435">
    <property type="term" value="P:positive regulation of transcription from RNA polymerase II promoter by galactose"/>
    <property type="evidence" value="ECO:0007669"/>
    <property type="project" value="TreeGrafter"/>
</dbReference>
<dbReference type="SMART" id="SM00066">
    <property type="entry name" value="GAL4"/>
    <property type="match status" value="1"/>
</dbReference>
<dbReference type="GO" id="GO:0000981">
    <property type="term" value="F:DNA-binding transcription factor activity, RNA polymerase II-specific"/>
    <property type="evidence" value="ECO:0007669"/>
    <property type="project" value="InterPro"/>
</dbReference>
<dbReference type="InterPro" id="IPR051127">
    <property type="entry name" value="Fungal_SecMet_Regulators"/>
</dbReference>
<feature type="region of interest" description="Disordered" evidence="6">
    <location>
        <begin position="641"/>
        <end position="669"/>
    </location>
</feature>
<organism evidence="8 9">
    <name type="scientific">Petromyces alliaceus</name>
    <name type="common">Aspergillus alliaceus</name>
    <dbReference type="NCBI Taxonomy" id="209559"/>
    <lineage>
        <taxon>Eukaryota</taxon>
        <taxon>Fungi</taxon>
        <taxon>Dikarya</taxon>
        <taxon>Ascomycota</taxon>
        <taxon>Pezizomycotina</taxon>
        <taxon>Eurotiomycetes</taxon>
        <taxon>Eurotiomycetidae</taxon>
        <taxon>Eurotiales</taxon>
        <taxon>Aspergillaceae</taxon>
        <taxon>Aspergillus</taxon>
        <taxon>Aspergillus subgen. Circumdati</taxon>
    </lineage>
</organism>
<keyword evidence="9" id="KW-1185">Reference proteome</keyword>
<evidence type="ECO:0000256" key="5">
    <source>
        <dbReference type="ARBA" id="ARBA00023242"/>
    </source>
</evidence>
<reference evidence="8 9" key="1">
    <citation type="submission" date="2019-04" db="EMBL/GenBank/DDBJ databases">
        <title>Aspergillus burnettii sp. nov., novel species from soil in southeast Queensland.</title>
        <authorList>
            <person name="Gilchrist C.L.M."/>
            <person name="Pitt J.I."/>
            <person name="Lange L."/>
            <person name="Lacey H.J."/>
            <person name="Vuong D."/>
            <person name="Midgley D.J."/>
            <person name="Greenfield P."/>
            <person name="Bradbury M."/>
            <person name="Lacey E."/>
            <person name="Busk P.K."/>
            <person name="Pilgaard B."/>
            <person name="Chooi Y.H."/>
            <person name="Piggott A.M."/>
        </authorList>
    </citation>
    <scope>NUCLEOTIDE SEQUENCE [LARGE SCALE GENOMIC DNA]</scope>
    <source>
        <strain evidence="8 9">FRR 5400</strain>
    </source>
</reference>
<evidence type="ECO:0000313" key="9">
    <source>
        <dbReference type="Proteomes" id="UP000541154"/>
    </source>
</evidence>
<feature type="compositionally biased region" description="Basic and acidic residues" evidence="6">
    <location>
        <begin position="89"/>
        <end position="105"/>
    </location>
</feature>
<dbReference type="CDD" id="cd00067">
    <property type="entry name" value="GAL4"/>
    <property type="match status" value="1"/>
</dbReference>
<dbReference type="AlphaFoldDB" id="A0A8H6A9N3"/>
<dbReference type="GO" id="GO:0000978">
    <property type="term" value="F:RNA polymerase II cis-regulatory region sequence-specific DNA binding"/>
    <property type="evidence" value="ECO:0007669"/>
    <property type="project" value="TreeGrafter"/>
</dbReference>
<evidence type="ECO:0000256" key="2">
    <source>
        <dbReference type="ARBA" id="ARBA00023015"/>
    </source>
</evidence>
<proteinExistence type="predicted"/>
<dbReference type="PROSITE" id="PS00463">
    <property type="entry name" value="ZN2_CY6_FUNGAL_1"/>
    <property type="match status" value="1"/>
</dbReference>